<accession>A0A0N5CT05</accession>
<dbReference type="InterPro" id="IPR029021">
    <property type="entry name" value="Prot-tyrosine_phosphatase-like"/>
</dbReference>
<evidence type="ECO:0000313" key="3">
    <source>
        <dbReference type="Proteomes" id="UP000276776"/>
    </source>
</evidence>
<dbReference type="SUPFAM" id="SSF52799">
    <property type="entry name" value="(Phosphotyrosine protein) phosphatases II"/>
    <property type="match status" value="1"/>
</dbReference>
<feature type="domain" description="Tyrosine-protein phosphatase" evidence="1">
    <location>
        <begin position="1"/>
        <end position="215"/>
    </location>
</feature>
<dbReference type="SMART" id="SM00194">
    <property type="entry name" value="PTPc"/>
    <property type="match status" value="1"/>
</dbReference>
<dbReference type="EMBL" id="UYYF01001341">
    <property type="protein sequence ID" value="VDM99779.1"/>
    <property type="molecule type" value="Genomic_DNA"/>
</dbReference>
<dbReference type="STRING" id="103827.A0A0N5CT05"/>
<evidence type="ECO:0000313" key="4">
    <source>
        <dbReference type="WBParaSite" id="TCLT_0000336201-mRNA-1"/>
    </source>
</evidence>
<dbReference type="WBParaSite" id="TCLT_0000336201-mRNA-1">
    <property type="protein sequence ID" value="TCLT_0000336201-mRNA-1"/>
    <property type="gene ID" value="TCLT_0000336201"/>
</dbReference>
<gene>
    <name evidence="2" type="ORF">TCLT_LOCUS3356</name>
</gene>
<dbReference type="OrthoDB" id="5775049at2759"/>
<dbReference type="PANTHER" id="PTHR46163">
    <property type="entry name" value="TYROSINE-PROTEIN PHOSPHATASE-RELATED"/>
    <property type="match status" value="1"/>
</dbReference>
<protein>
    <submittedName>
        <fullName evidence="4">Tyrosine-protein phosphatase domain-containing protein</fullName>
    </submittedName>
</protein>
<dbReference type="GO" id="GO:0004725">
    <property type="term" value="F:protein tyrosine phosphatase activity"/>
    <property type="evidence" value="ECO:0007669"/>
    <property type="project" value="InterPro"/>
</dbReference>
<dbReference type="Gene3D" id="3.90.190.10">
    <property type="entry name" value="Protein tyrosine phosphatase superfamily"/>
    <property type="match status" value="1"/>
</dbReference>
<proteinExistence type="predicted"/>
<dbReference type="InterPro" id="IPR000242">
    <property type="entry name" value="PTP_cat"/>
</dbReference>
<dbReference type="PANTHER" id="PTHR46163:SF24">
    <property type="entry name" value="PROTEIN-TYROSINE PHOSPHATASE CATALYTIC DOMAIN-CONTAINING PROTEIN-RELATED"/>
    <property type="match status" value="1"/>
</dbReference>
<dbReference type="CDD" id="cd00047">
    <property type="entry name" value="PTPc"/>
    <property type="match status" value="1"/>
</dbReference>
<organism evidence="4">
    <name type="scientific">Thelazia callipaeda</name>
    <name type="common">Oriental eyeworm</name>
    <name type="synonym">Parasitic nematode</name>
    <dbReference type="NCBI Taxonomy" id="103827"/>
    <lineage>
        <taxon>Eukaryota</taxon>
        <taxon>Metazoa</taxon>
        <taxon>Ecdysozoa</taxon>
        <taxon>Nematoda</taxon>
        <taxon>Chromadorea</taxon>
        <taxon>Rhabditida</taxon>
        <taxon>Spirurina</taxon>
        <taxon>Spiruromorpha</taxon>
        <taxon>Thelazioidea</taxon>
        <taxon>Thelaziidae</taxon>
        <taxon>Thelazia</taxon>
    </lineage>
</organism>
<reference evidence="4" key="1">
    <citation type="submission" date="2017-02" db="UniProtKB">
        <authorList>
            <consortium name="WormBaseParasite"/>
        </authorList>
    </citation>
    <scope>IDENTIFICATION</scope>
</reference>
<dbReference type="PRINTS" id="PR00700">
    <property type="entry name" value="PRTYPHPHTASE"/>
</dbReference>
<evidence type="ECO:0000259" key="1">
    <source>
        <dbReference type="PROSITE" id="PS50055"/>
    </source>
</evidence>
<dbReference type="PROSITE" id="PS50055">
    <property type="entry name" value="TYR_PHOSPHATASE_PTP"/>
    <property type="match status" value="1"/>
</dbReference>
<dbReference type="Proteomes" id="UP000276776">
    <property type="component" value="Unassembled WGS sequence"/>
</dbReference>
<dbReference type="InterPro" id="IPR052782">
    <property type="entry name" value="Oocyte-zygote_transition_reg"/>
</dbReference>
<evidence type="ECO:0000313" key="2">
    <source>
        <dbReference type="EMBL" id="VDM99779.1"/>
    </source>
</evidence>
<dbReference type="OMA" id="KENTCGD"/>
<name>A0A0N5CT05_THECL</name>
<dbReference type="Pfam" id="PF00102">
    <property type="entry name" value="Y_phosphatase"/>
    <property type="match status" value="1"/>
</dbReference>
<sequence length="215" mass="24934">MLSEHDSMIREERHISNFVKNMKRNRYPHVVLFNEGAVVLQITKNDARDDNYIHATKLKSKFGDYVLAQSPKHSTLNSWWRMIWQLNTAVIVCLIPLTSKDECAKYFEKKEGKKLKQKYFIIKTLASRDEDVMTTFDLKVTNKYDAEERMVHVLMFTGWPVVSSRPKVYQLLGLVRAVWALEQSSVTNKSFPTLVHGVSGTRRTGTYVLLSMLCK</sequence>
<keyword evidence="3" id="KW-1185">Reference proteome</keyword>
<dbReference type="AlphaFoldDB" id="A0A0N5CT05"/>
<reference evidence="2 3" key="2">
    <citation type="submission" date="2018-11" db="EMBL/GenBank/DDBJ databases">
        <authorList>
            <consortium name="Pathogen Informatics"/>
        </authorList>
    </citation>
    <scope>NUCLEOTIDE SEQUENCE [LARGE SCALE GENOMIC DNA]</scope>
</reference>